<evidence type="ECO:0000256" key="10">
    <source>
        <dbReference type="ARBA" id="ARBA00023065"/>
    </source>
</evidence>
<evidence type="ECO:0000256" key="15">
    <source>
        <dbReference type="SAM" id="Phobius"/>
    </source>
</evidence>
<dbReference type="InterPro" id="IPR013130">
    <property type="entry name" value="Fe3_Rdtase_TM_dom"/>
</dbReference>
<feature type="region of interest" description="Disordered" evidence="14">
    <location>
        <begin position="977"/>
        <end position="999"/>
    </location>
</feature>
<dbReference type="Pfam" id="PF08030">
    <property type="entry name" value="NAD_binding_6"/>
    <property type="match status" value="1"/>
</dbReference>
<keyword evidence="4" id="KW-0813">Transport</keyword>
<name>A0A177UWW1_9BASI</name>
<proteinExistence type="inferred from homology"/>
<feature type="region of interest" description="Disordered" evidence="14">
    <location>
        <begin position="602"/>
        <end position="636"/>
    </location>
</feature>
<organism evidence="18 19">
    <name type="scientific">Tilletia caries</name>
    <name type="common">wheat bunt fungus</name>
    <dbReference type="NCBI Taxonomy" id="13290"/>
    <lineage>
        <taxon>Eukaryota</taxon>
        <taxon>Fungi</taxon>
        <taxon>Dikarya</taxon>
        <taxon>Basidiomycota</taxon>
        <taxon>Ustilaginomycotina</taxon>
        <taxon>Exobasidiomycetes</taxon>
        <taxon>Tilletiales</taxon>
        <taxon>Tilletiaceae</taxon>
        <taxon>Tilletia</taxon>
    </lineage>
</organism>
<evidence type="ECO:0000256" key="12">
    <source>
        <dbReference type="ARBA" id="ARBA00023180"/>
    </source>
</evidence>
<feature type="compositionally biased region" description="Gly residues" evidence="14">
    <location>
        <begin position="1274"/>
        <end position="1287"/>
    </location>
</feature>
<dbReference type="PROSITE" id="PS51384">
    <property type="entry name" value="FAD_FR"/>
    <property type="match status" value="1"/>
</dbReference>
<feature type="compositionally biased region" description="Basic and acidic residues" evidence="14">
    <location>
        <begin position="92"/>
        <end position="102"/>
    </location>
</feature>
<evidence type="ECO:0000256" key="8">
    <source>
        <dbReference type="ARBA" id="ARBA00022989"/>
    </source>
</evidence>
<dbReference type="Proteomes" id="UP000077671">
    <property type="component" value="Unassembled WGS sequence"/>
</dbReference>
<keyword evidence="12" id="KW-0325">Glycoprotein</keyword>
<feature type="transmembrane region" description="Helical" evidence="15">
    <location>
        <begin position="306"/>
        <end position="326"/>
    </location>
</feature>
<dbReference type="InterPro" id="IPR013121">
    <property type="entry name" value="Fe_red_NAD-bd_6"/>
</dbReference>
<feature type="transmembrane region" description="Helical" evidence="15">
    <location>
        <begin position="346"/>
        <end position="366"/>
    </location>
</feature>
<feature type="region of interest" description="Disordered" evidence="14">
    <location>
        <begin position="1101"/>
        <end position="1128"/>
    </location>
</feature>
<evidence type="ECO:0000256" key="13">
    <source>
        <dbReference type="ARBA" id="ARBA00048483"/>
    </source>
</evidence>
<protein>
    <recommendedName>
        <fullName evidence="3">ferric-chelate reductase (NADPH)</fullName>
        <ecNumber evidence="3">1.16.1.9</ecNumber>
    </recommendedName>
</protein>
<dbReference type="InterPro" id="IPR017938">
    <property type="entry name" value="Riboflavin_synthase-like_b-brl"/>
</dbReference>
<comment type="subcellular location">
    <subcellularLocation>
        <location evidence="1">Cell membrane</location>
        <topology evidence="1">Multi-pass membrane protein</topology>
    </subcellularLocation>
</comment>
<feature type="compositionally biased region" description="Gly residues" evidence="14">
    <location>
        <begin position="690"/>
        <end position="700"/>
    </location>
</feature>
<feature type="region of interest" description="Disordered" evidence="14">
    <location>
        <begin position="686"/>
        <end position="705"/>
    </location>
</feature>
<feature type="compositionally biased region" description="Gly residues" evidence="14">
    <location>
        <begin position="1197"/>
        <end position="1220"/>
    </location>
</feature>
<evidence type="ECO:0000313" key="17">
    <source>
        <dbReference type="EMBL" id="CAD6902454.1"/>
    </source>
</evidence>
<feature type="compositionally biased region" description="Polar residues" evidence="14">
    <location>
        <begin position="1111"/>
        <end position="1128"/>
    </location>
</feature>
<keyword evidence="10" id="KW-0406">Ion transport</keyword>
<keyword evidence="20" id="KW-1185">Reference proteome</keyword>
<dbReference type="InterPro" id="IPR017927">
    <property type="entry name" value="FAD-bd_FR_type"/>
</dbReference>
<evidence type="ECO:0000256" key="5">
    <source>
        <dbReference type="ARBA" id="ARBA00022475"/>
    </source>
</evidence>
<evidence type="ECO:0000259" key="16">
    <source>
        <dbReference type="PROSITE" id="PS51384"/>
    </source>
</evidence>
<reference evidence="18" key="1">
    <citation type="submission" date="2016-04" db="EMBL/GenBank/DDBJ databases">
        <authorList>
            <person name="Nguyen H.D."/>
            <person name="Kesanakurti P."/>
            <person name="Cullis J."/>
            <person name="Levesque C.A."/>
            <person name="Hambleton S."/>
        </authorList>
    </citation>
    <scope>NUCLEOTIDE SEQUENCE</scope>
    <source>
        <strain evidence="18">DAOMC 238032</strain>
    </source>
</reference>
<dbReference type="Pfam" id="PF08022">
    <property type="entry name" value="FAD_binding_8"/>
    <property type="match status" value="1"/>
</dbReference>
<feature type="transmembrane region" description="Helical" evidence="15">
    <location>
        <begin position="386"/>
        <end position="407"/>
    </location>
</feature>
<feature type="transmembrane region" description="Helical" evidence="15">
    <location>
        <begin position="414"/>
        <end position="432"/>
    </location>
</feature>
<dbReference type="GO" id="GO:0006826">
    <property type="term" value="P:iron ion transport"/>
    <property type="evidence" value="ECO:0007669"/>
    <property type="project" value="TreeGrafter"/>
</dbReference>
<evidence type="ECO:0000313" key="18">
    <source>
        <dbReference type="EMBL" id="KAE8260509.1"/>
    </source>
</evidence>
<accession>A0A177UWW1</accession>
<comment type="similarity">
    <text evidence="2">Belongs to the ferric reductase (FRE) family.</text>
</comment>
<dbReference type="PANTHER" id="PTHR32361">
    <property type="entry name" value="FERRIC/CUPRIC REDUCTASE TRANSMEMBRANE COMPONENT"/>
    <property type="match status" value="1"/>
</dbReference>
<feature type="transmembrane region" description="Helical" evidence="15">
    <location>
        <begin position="215"/>
        <end position="236"/>
    </location>
</feature>
<evidence type="ECO:0000256" key="1">
    <source>
        <dbReference type="ARBA" id="ARBA00004651"/>
    </source>
</evidence>
<evidence type="ECO:0000256" key="4">
    <source>
        <dbReference type="ARBA" id="ARBA00022448"/>
    </source>
</evidence>
<keyword evidence="7" id="KW-0249">Electron transport</keyword>
<dbReference type="SFLD" id="SFLDS00052">
    <property type="entry name" value="Ferric_Reductase_Domain"/>
    <property type="match status" value="1"/>
</dbReference>
<comment type="caution">
    <text evidence="18">The sequence shown here is derived from an EMBL/GenBank/DDBJ whole genome shotgun (WGS) entry which is preliminary data.</text>
</comment>
<evidence type="ECO:0000256" key="2">
    <source>
        <dbReference type="ARBA" id="ARBA00006278"/>
    </source>
</evidence>
<dbReference type="EMBL" id="LWDD02000467">
    <property type="protein sequence ID" value="KAE8260509.1"/>
    <property type="molecule type" value="Genomic_DNA"/>
</dbReference>
<dbReference type="InterPro" id="IPR051410">
    <property type="entry name" value="Ferric/Cupric_Reductase"/>
</dbReference>
<feature type="region of interest" description="Disordered" evidence="14">
    <location>
        <begin position="537"/>
        <end position="578"/>
    </location>
</feature>
<feature type="compositionally biased region" description="Low complexity" evidence="14">
    <location>
        <begin position="609"/>
        <end position="622"/>
    </location>
</feature>
<dbReference type="Pfam" id="PF01794">
    <property type="entry name" value="Ferric_reduct"/>
    <property type="match status" value="1"/>
</dbReference>
<dbReference type="Gene3D" id="2.40.30.10">
    <property type="entry name" value="Translation factors"/>
    <property type="match status" value="1"/>
</dbReference>
<dbReference type="GO" id="GO:0052851">
    <property type="term" value="F:ferric-chelate reductase (NADPH) activity"/>
    <property type="evidence" value="ECO:0007669"/>
    <property type="project" value="UniProtKB-EC"/>
</dbReference>
<dbReference type="EC" id="1.16.1.9" evidence="3"/>
<dbReference type="SUPFAM" id="SSF63380">
    <property type="entry name" value="Riboflavin synthase domain-like"/>
    <property type="match status" value="1"/>
</dbReference>
<reference evidence="17" key="3">
    <citation type="submission" date="2020-10" db="EMBL/GenBank/DDBJ databases">
        <authorList>
            <person name="Sedaghatjoo S."/>
        </authorList>
    </citation>
    <scope>NUCLEOTIDE SEQUENCE</scope>
    <source>
        <strain evidence="17">AZH3</strain>
    </source>
</reference>
<evidence type="ECO:0000313" key="19">
    <source>
        <dbReference type="Proteomes" id="UP000077671"/>
    </source>
</evidence>
<dbReference type="Gene3D" id="3.40.50.80">
    <property type="entry name" value="Nucleotide-binding domain of ferredoxin-NADP reductase (FNR) module"/>
    <property type="match status" value="1"/>
</dbReference>
<dbReference type="GO" id="GO:0015677">
    <property type="term" value="P:copper ion import"/>
    <property type="evidence" value="ECO:0007669"/>
    <property type="project" value="TreeGrafter"/>
</dbReference>
<keyword evidence="5" id="KW-1003">Cell membrane</keyword>
<evidence type="ECO:0000256" key="9">
    <source>
        <dbReference type="ARBA" id="ARBA00023002"/>
    </source>
</evidence>
<feature type="region of interest" description="Disordered" evidence="14">
    <location>
        <begin position="1193"/>
        <end position="1236"/>
    </location>
</feature>
<keyword evidence="11 15" id="KW-0472">Membrane</keyword>
<dbReference type="CDD" id="cd06186">
    <property type="entry name" value="NOX_Duox_like_FAD_NADP"/>
    <property type="match status" value="1"/>
</dbReference>
<evidence type="ECO:0000313" key="20">
    <source>
        <dbReference type="Proteomes" id="UP000836402"/>
    </source>
</evidence>
<evidence type="ECO:0000256" key="6">
    <source>
        <dbReference type="ARBA" id="ARBA00022692"/>
    </source>
</evidence>
<keyword evidence="6 15" id="KW-0812">Transmembrane</keyword>
<keyword evidence="8 15" id="KW-1133">Transmembrane helix</keyword>
<dbReference type="GO" id="GO:0005886">
    <property type="term" value="C:plasma membrane"/>
    <property type="evidence" value="ECO:0007669"/>
    <property type="project" value="UniProtKB-SubCell"/>
</dbReference>
<keyword evidence="9" id="KW-0560">Oxidoreductase</keyword>
<comment type="catalytic activity">
    <reaction evidence="13">
        <text>2 a Fe(II)-siderophore + NADP(+) + H(+) = 2 a Fe(III)-siderophore + NADPH</text>
        <dbReference type="Rhea" id="RHEA:28795"/>
        <dbReference type="Rhea" id="RHEA-COMP:11342"/>
        <dbReference type="Rhea" id="RHEA-COMP:11344"/>
        <dbReference type="ChEBI" id="CHEBI:15378"/>
        <dbReference type="ChEBI" id="CHEBI:29033"/>
        <dbReference type="ChEBI" id="CHEBI:29034"/>
        <dbReference type="ChEBI" id="CHEBI:57783"/>
        <dbReference type="ChEBI" id="CHEBI:58349"/>
        <dbReference type="EC" id="1.16.1.9"/>
    </reaction>
</comment>
<feature type="region of interest" description="Disordered" evidence="14">
    <location>
        <begin position="1254"/>
        <end position="1303"/>
    </location>
</feature>
<dbReference type="InterPro" id="IPR013112">
    <property type="entry name" value="FAD-bd_8"/>
</dbReference>
<evidence type="ECO:0000256" key="7">
    <source>
        <dbReference type="ARBA" id="ARBA00022982"/>
    </source>
</evidence>
<sequence length="1396" mass="152197">MGSVYVPPAAGTGPNYVPEDATRSIQYNYLRTYMGAHMLSWPSYRYIYLQTIIFALAFLVIGIIHHFQVHDRTVIGVKWSKWSTKNRAIKLGSKDDRSEDSSPHPPPTQPARIDAGAQQTAFSYPPSAVAAARTRINALDRSTIHSDEYQTDDDHASIEGAHGPSLFTRIANLPRYLFKPSFRAQQSQKRQLLRERRQQQDAHNRKRKTIEFPSFGRIIVLFFVTAVPVILSMVGADYINPNSAVFDFRSSWVSSNNAFLYSIGGIAKRQPLEWGLGSYPSITTNPAGVTLPYHDWWTAGDRMGDFAFALTPLVLLVALKQVPWALLSTKWMGGLAFDKLSFLHQWVGRLIWIFATAHVAAWSVQLGKDEQYAQSMWNFVFWWVKFRWGIVSYIFLTLLMFLSLSPFRMDTYEWFYVAHVVCAFMFMLTAAIHHPPLWPWMGAPLILWAFERGHRALKVMWINNVGFTSRKMRAPQIQHQQASEYRNGAPPGFSFTQEQERQQHEAFVPSQSQRPFGFEQSSYYEKGSHWGSINSAHSQRARADLMSSPNPQQQQQRSQRSAHNAKDPSVVTTSSLMSESTYVDSSSAAITNANMNRMHVGGHPEGAFSSSSSNSTPVNSPTMMGRRVVGPDGDQRGIGSMMTEDAGNGMAEMFNYNGNGGGSYPSNTKAGYPRSDLQIYPVAAETDLADGGGGGGGGGTPDSETAPVTMGVANQSQVHLLAPGPHTPGGKLSPNPSVHDWRGPSPAFGLGQPGAQARARARVQGQARPALAANVLSMLKPGFAFAEVLPGQTVRLTLRTPHSLTWRPGQYVNLNVPSVAWWQSHPFTIASASDSVDDLGEYARRQFRRISGYGTKEVVKKSEREGEREEEEDRTMVLIIRARQGFTLSLWEHICRVRYQQIERAMQAGSLAHVPQKHQTGVQIRAIVDGPYGSTGRIHWGAHSTVMIICGGSGVSFGLSVLEHLCAAMVEHAELERSMGENGGMPPTSSSSKRKGHDDDRRAFLTRRIRFVWILREFVHLQWAASALRRCIQMVRPEQLQVDIFVTHLNDQSHYERGGAGAGAGAFVSAAQHGEMQAKMGSSMGGKGGGGYDDSSLNVPPHTPGFAPSTMAGSTPSLPGTSNQHMPSQSYAERAARFTEGPEQDEYEVSAADLTNFEGEAEMGLSKAEMEMNMAVQKEGKLRRANTRKMSMRVRGGARGGGAGRGGRGQGAAGGGGLGRVQGSRDESSALEGGGGGGGFLSAAEMAAFSEVHGGAPVSDSKPLRPAFRPDARGAGGAGTNVNGGFGRQPAAIGAGAGGDPEDLAETAIDLDEQEDEDMRVVAELARPGHPKLDKIVGEECEHSLGRVMISSCGPASLGTVLRSIATKRMDPEKVKRGDLRGQVNVVTESFDWGGS</sequence>
<dbReference type="EMBL" id="CAJHJG010000439">
    <property type="protein sequence ID" value="CAD6902454.1"/>
    <property type="molecule type" value="Genomic_DNA"/>
</dbReference>
<dbReference type="GO" id="GO:0006879">
    <property type="term" value="P:intracellular iron ion homeostasis"/>
    <property type="evidence" value="ECO:0007669"/>
    <property type="project" value="TreeGrafter"/>
</dbReference>
<gene>
    <name evidence="18" type="ORF">A4X03_0g3808</name>
    <name evidence="17" type="ORF">JKIAZH3_G5751</name>
</gene>
<feature type="region of interest" description="Disordered" evidence="14">
    <location>
        <begin position="91"/>
        <end position="113"/>
    </location>
</feature>
<evidence type="ECO:0000256" key="3">
    <source>
        <dbReference type="ARBA" id="ARBA00012668"/>
    </source>
</evidence>
<dbReference type="Proteomes" id="UP000836402">
    <property type="component" value="Unassembled WGS sequence"/>
</dbReference>
<feature type="compositionally biased region" description="Low complexity" evidence="14">
    <location>
        <begin position="552"/>
        <end position="561"/>
    </location>
</feature>
<evidence type="ECO:0000256" key="14">
    <source>
        <dbReference type="SAM" id="MobiDB-lite"/>
    </source>
</evidence>
<dbReference type="InterPro" id="IPR039261">
    <property type="entry name" value="FNR_nucleotide-bd"/>
</dbReference>
<feature type="transmembrane region" description="Helical" evidence="15">
    <location>
        <begin position="46"/>
        <end position="64"/>
    </location>
</feature>
<evidence type="ECO:0000256" key="11">
    <source>
        <dbReference type="ARBA" id="ARBA00023136"/>
    </source>
</evidence>
<feature type="region of interest" description="Disordered" evidence="14">
    <location>
        <begin position="478"/>
        <end position="511"/>
    </location>
</feature>
<dbReference type="PANTHER" id="PTHR32361:SF9">
    <property type="entry name" value="FERRIC REDUCTASE TRANSMEMBRANE COMPONENT 3-RELATED"/>
    <property type="match status" value="1"/>
</dbReference>
<feature type="domain" description="FAD-binding FR-type" evidence="16">
    <location>
        <begin position="768"/>
        <end position="938"/>
    </location>
</feature>
<reference evidence="18" key="2">
    <citation type="journal article" date="2019" name="IMA Fungus">
        <title>Genome sequencing and comparison of five Tilletia species to identify candidate genes for the detection of regulated species infecting wheat.</title>
        <authorList>
            <person name="Nguyen H.D.T."/>
            <person name="Sultana T."/>
            <person name="Kesanakurti P."/>
            <person name="Hambleton S."/>
        </authorList>
    </citation>
    <scope>NUCLEOTIDE SEQUENCE</scope>
    <source>
        <strain evidence="18">DAOMC 238032</strain>
    </source>
</reference>